<dbReference type="SUPFAM" id="SSF52743">
    <property type="entry name" value="Subtilisin-like"/>
    <property type="match status" value="1"/>
</dbReference>
<dbReference type="Proteomes" id="UP000321907">
    <property type="component" value="Unassembled WGS sequence"/>
</dbReference>
<dbReference type="InterPro" id="IPR023828">
    <property type="entry name" value="Peptidase_S8_Ser-AS"/>
</dbReference>
<dbReference type="InterPro" id="IPR022398">
    <property type="entry name" value="Peptidase_S8_His-AS"/>
</dbReference>
<keyword evidence="3 4" id="KW-0720">Serine protease</keyword>
<evidence type="ECO:0000259" key="8">
    <source>
        <dbReference type="Pfam" id="PF18962"/>
    </source>
</evidence>
<reference evidence="10 11" key="1">
    <citation type="submission" date="2019-08" db="EMBL/GenBank/DDBJ databases">
        <title>Lewinella sp. strain SSH13 Genome sequencing and assembly.</title>
        <authorList>
            <person name="Kim I."/>
        </authorList>
    </citation>
    <scope>NUCLEOTIDE SEQUENCE [LARGE SCALE GENOMIC DNA]</scope>
    <source>
        <strain evidence="10 11">SSH13</strain>
    </source>
</reference>
<dbReference type="Pfam" id="PF00082">
    <property type="entry name" value="Peptidase_S8"/>
    <property type="match status" value="1"/>
</dbReference>
<accession>A0A5C7FE64</accession>
<keyword evidence="11" id="KW-1185">Reference proteome</keyword>
<evidence type="ECO:0000259" key="7">
    <source>
        <dbReference type="Pfam" id="PF00082"/>
    </source>
</evidence>
<dbReference type="PROSITE" id="PS51892">
    <property type="entry name" value="SUBTILASE"/>
    <property type="match status" value="1"/>
</dbReference>
<feature type="domain" description="GEVED" evidence="9">
    <location>
        <begin position="719"/>
        <end position="794"/>
    </location>
</feature>
<evidence type="ECO:0000256" key="5">
    <source>
        <dbReference type="RuleBase" id="RU003355"/>
    </source>
</evidence>
<dbReference type="GO" id="GO:0004252">
    <property type="term" value="F:serine-type endopeptidase activity"/>
    <property type="evidence" value="ECO:0007669"/>
    <property type="project" value="UniProtKB-UniRule"/>
</dbReference>
<dbReference type="OrthoDB" id="9813435at2"/>
<proteinExistence type="inferred from homology"/>
<feature type="domain" description="Peptidase S8/S53" evidence="7">
    <location>
        <begin position="148"/>
        <end position="404"/>
    </location>
</feature>
<dbReference type="InterPro" id="IPR045474">
    <property type="entry name" value="GEVED"/>
</dbReference>
<dbReference type="GO" id="GO:0016020">
    <property type="term" value="C:membrane"/>
    <property type="evidence" value="ECO:0007669"/>
    <property type="project" value="TreeGrafter"/>
</dbReference>
<dbReference type="RefSeq" id="WP_147930677.1">
    <property type="nucleotide sequence ID" value="NZ_VOXD01000014.1"/>
</dbReference>
<dbReference type="PANTHER" id="PTHR42884">
    <property type="entry name" value="PROPROTEIN CONVERTASE SUBTILISIN/KEXIN-RELATED"/>
    <property type="match status" value="1"/>
</dbReference>
<dbReference type="Pfam" id="PF20009">
    <property type="entry name" value="GEVED"/>
    <property type="match status" value="1"/>
</dbReference>
<dbReference type="Pfam" id="PF18962">
    <property type="entry name" value="Por_Secre_tail"/>
    <property type="match status" value="1"/>
</dbReference>
<protein>
    <submittedName>
        <fullName evidence="10">S8 family serine peptidase</fullName>
    </submittedName>
</protein>
<dbReference type="InterPro" id="IPR000209">
    <property type="entry name" value="Peptidase_S8/S53_dom"/>
</dbReference>
<keyword evidence="1 4" id="KW-0645">Protease</keyword>
<evidence type="ECO:0000313" key="11">
    <source>
        <dbReference type="Proteomes" id="UP000321907"/>
    </source>
</evidence>
<dbReference type="NCBIfam" id="TIGR04183">
    <property type="entry name" value="Por_Secre_tail"/>
    <property type="match status" value="1"/>
</dbReference>
<dbReference type="PROSITE" id="PS00136">
    <property type="entry name" value="SUBTILASE_ASP"/>
    <property type="match status" value="1"/>
</dbReference>
<feature type="signal peptide" evidence="6">
    <location>
        <begin position="1"/>
        <end position="24"/>
    </location>
</feature>
<dbReference type="AlphaFoldDB" id="A0A5C7FE64"/>
<dbReference type="SUPFAM" id="SSF49265">
    <property type="entry name" value="Fibronectin type III"/>
    <property type="match status" value="1"/>
</dbReference>
<evidence type="ECO:0000313" key="10">
    <source>
        <dbReference type="EMBL" id="TXF89367.1"/>
    </source>
</evidence>
<evidence type="ECO:0000256" key="6">
    <source>
        <dbReference type="SAM" id="SignalP"/>
    </source>
</evidence>
<dbReference type="Gene3D" id="2.60.40.10">
    <property type="entry name" value="Immunoglobulins"/>
    <property type="match status" value="1"/>
</dbReference>
<feature type="active site" description="Charge relay system" evidence="4">
    <location>
        <position position="157"/>
    </location>
</feature>
<dbReference type="InterPro" id="IPR026444">
    <property type="entry name" value="Secre_tail"/>
</dbReference>
<dbReference type="PROSITE" id="PS00138">
    <property type="entry name" value="SUBTILASE_SER"/>
    <property type="match status" value="1"/>
</dbReference>
<dbReference type="Gene3D" id="3.40.50.200">
    <property type="entry name" value="Peptidase S8/S53 domain"/>
    <property type="match status" value="1"/>
</dbReference>
<dbReference type="GO" id="GO:0016485">
    <property type="term" value="P:protein processing"/>
    <property type="evidence" value="ECO:0007669"/>
    <property type="project" value="TreeGrafter"/>
</dbReference>
<feature type="active site" description="Charge relay system" evidence="4">
    <location>
        <position position="388"/>
    </location>
</feature>
<gene>
    <name evidence="10" type="ORF">FUA23_10385</name>
</gene>
<evidence type="ECO:0000256" key="3">
    <source>
        <dbReference type="ARBA" id="ARBA00022825"/>
    </source>
</evidence>
<feature type="active site" description="Charge relay system" evidence="4">
    <location>
        <position position="214"/>
    </location>
</feature>
<dbReference type="InterPro" id="IPR036116">
    <property type="entry name" value="FN3_sf"/>
</dbReference>
<keyword evidence="2 4" id="KW-0378">Hydrolase</keyword>
<dbReference type="InterPro" id="IPR023827">
    <property type="entry name" value="Peptidase_S8_Asp-AS"/>
</dbReference>
<dbReference type="InterPro" id="IPR015500">
    <property type="entry name" value="Peptidase_S8_subtilisin-rel"/>
</dbReference>
<feature type="domain" description="Secretion system C-terminal sorting" evidence="8">
    <location>
        <begin position="905"/>
        <end position="969"/>
    </location>
</feature>
<dbReference type="InterPro" id="IPR013783">
    <property type="entry name" value="Ig-like_fold"/>
</dbReference>
<dbReference type="InterPro" id="IPR003961">
    <property type="entry name" value="FN3_dom"/>
</dbReference>
<sequence>MRPVSTLFTLFCLAFLLSATSLSAQQLDHRQGELIVQLGADVDAKNWLTAVPELTSFEPLGRRLNTWLLTYDFNVYSEAELRRKYWPDPAVVYLQRNHFIERRATPNDLRYDDQWQHVNSGQINGLIGADHNVESAWDITTGGVTINGDTIVVAVIDDGVDTDHEDIAPNLWINRDEIPGNGIDDDNNGYIDDYHGWNTSEDTSNIEAGQFDDHGTSVAGLVGAKGNNEVGVAGMNWDIKLMIIKNNFISLESEVIEAYSYALESRLLYDETNGTEGAYVVATNASWGRDFGNPDDAPIWCDLYDRLGEAGILNAGATANTNVDVDEDGDLPTACPSDYLISVTNLNTDNQKVNSAGFGLTSIDLGAYGRDAFTTDVGNNYAYFGGTSASTPSVAGAIALLYSAPCANFGELLVSDPAAAARRVSAALLNNVAPNESLAGITVTGGALDVGAAMSDLMTACDACLAPTSFVAAPPQGTADQITVSWRAVASLDAVDLRYRITGTNEWTTLSSPTSPYELTGLPACVSYDFQLVGNCGSSAVETEIQTVSTDGCCVIPEDLTIEAEAGQIFVANYSELLAGRFYRVRYRKLGEENWLTRTSNNGTIAVAGNIEPCTEYEFEFQTDCDTFQTDFGQRMTILSFGCGSCEEADYCTPDEFDNETEWIGAVNIGDIIVNESGAEAGAYTSFGNLTDRAFVRGGVYPVTLTPASAEGILAEEDFRIYVDWDQNGRFSSTEIVLEMESVAGEPVTGLITVPEDADLLLTRMRIMMQYRGVRGGACPVSTGFGEVEDYCINIAEADGCPAPRALTASYDNDAGQTVFTWPASAAPGGSYRLRYRPTDSMDDWAEVDTDTTYVSVDGANLCGTNEIEIASVCDSVAGVFQAFVFDNVCTDTPDGRLEAAAWSVFPNPAANLATVRWSDGLQPREVQLFDLTGKKISTSANTSGTSATLDLSALPAGVYLVRVITQDGLAGTRRLIRQ</sequence>
<name>A0A5C7FE64_9BACT</name>
<evidence type="ECO:0000256" key="1">
    <source>
        <dbReference type="ARBA" id="ARBA00022670"/>
    </source>
</evidence>
<dbReference type="CDD" id="cd00063">
    <property type="entry name" value="FN3"/>
    <property type="match status" value="1"/>
</dbReference>
<evidence type="ECO:0000256" key="4">
    <source>
        <dbReference type="PROSITE-ProRule" id="PRU01240"/>
    </source>
</evidence>
<feature type="chain" id="PRO_5022802318" evidence="6">
    <location>
        <begin position="25"/>
        <end position="979"/>
    </location>
</feature>
<dbReference type="PROSITE" id="PS00137">
    <property type="entry name" value="SUBTILASE_HIS"/>
    <property type="match status" value="1"/>
</dbReference>
<evidence type="ECO:0000259" key="9">
    <source>
        <dbReference type="Pfam" id="PF20009"/>
    </source>
</evidence>
<dbReference type="PANTHER" id="PTHR42884:SF14">
    <property type="entry name" value="NEUROENDOCRINE CONVERTASE 1"/>
    <property type="match status" value="1"/>
</dbReference>
<dbReference type="PRINTS" id="PR00723">
    <property type="entry name" value="SUBTILISIN"/>
</dbReference>
<evidence type="ECO:0000256" key="2">
    <source>
        <dbReference type="ARBA" id="ARBA00022801"/>
    </source>
</evidence>
<dbReference type="EMBL" id="VOXD01000014">
    <property type="protein sequence ID" value="TXF89367.1"/>
    <property type="molecule type" value="Genomic_DNA"/>
</dbReference>
<keyword evidence="6" id="KW-0732">Signal</keyword>
<organism evidence="10 11">
    <name type="scientific">Neolewinella aurantiaca</name>
    <dbReference type="NCBI Taxonomy" id="2602767"/>
    <lineage>
        <taxon>Bacteria</taxon>
        <taxon>Pseudomonadati</taxon>
        <taxon>Bacteroidota</taxon>
        <taxon>Saprospiria</taxon>
        <taxon>Saprospirales</taxon>
        <taxon>Lewinellaceae</taxon>
        <taxon>Neolewinella</taxon>
    </lineage>
</organism>
<comment type="similarity">
    <text evidence="4 5">Belongs to the peptidase S8 family.</text>
</comment>
<comment type="caution">
    <text evidence="10">The sequence shown here is derived from an EMBL/GenBank/DDBJ whole genome shotgun (WGS) entry which is preliminary data.</text>
</comment>
<dbReference type="InterPro" id="IPR036852">
    <property type="entry name" value="Peptidase_S8/S53_dom_sf"/>
</dbReference>